<gene>
    <name evidence="2" type="ORF">JYZ213_LOCUS27739</name>
</gene>
<dbReference type="Proteomes" id="UP000663845">
    <property type="component" value="Unassembled WGS sequence"/>
</dbReference>
<dbReference type="AlphaFoldDB" id="A0A814XMB6"/>
<reference evidence="2" key="1">
    <citation type="submission" date="2021-02" db="EMBL/GenBank/DDBJ databases">
        <authorList>
            <person name="Nowell W R."/>
        </authorList>
    </citation>
    <scope>NUCLEOTIDE SEQUENCE</scope>
</reference>
<evidence type="ECO:0000256" key="1">
    <source>
        <dbReference type="SAM" id="Coils"/>
    </source>
</evidence>
<organism evidence="2 3">
    <name type="scientific">Adineta steineri</name>
    <dbReference type="NCBI Taxonomy" id="433720"/>
    <lineage>
        <taxon>Eukaryota</taxon>
        <taxon>Metazoa</taxon>
        <taxon>Spiralia</taxon>
        <taxon>Gnathifera</taxon>
        <taxon>Rotifera</taxon>
        <taxon>Eurotatoria</taxon>
        <taxon>Bdelloidea</taxon>
        <taxon>Adinetida</taxon>
        <taxon>Adinetidae</taxon>
        <taxon>Adineta</taxon>
    </lineage>
</organism>
<keyword evidence="1" id="KW-0175">Coiled coil</keyword>
<comment type="caution">
    <text evidence="2">The sequence shown here is derived from an EMBL/GenBank/DDBJ whole genome shotgun (WGS) entry which is preliminary data.</text>
</comment>
<accession>A0A814XMB6</accession>
<dbReference type="EMBL" id="CAJNOG010000391">
    <property type="protein sequence ID" value="CAF1216148.1"/>
    <property type="molecule type" value="Genomic_DNA"/>
</dbReference>
<name>A0A814XMB6_9BILA</name>
<feature type="coiled-coil region" evidence="1">
    <location>
        <begin position="34"/>
        <end position="61"/>
    </location>
</feature>
<sequence>MPVDGLCADSTCDKEIKHLYECHCCSSLICFQHLSEHIEAAQRHKERFNSLQNELKTVIDTFKVIFEKKLLNIEREKSLIEKAQQFLDAKIDSIDEVQIIFEEIEKAIGLSQLQGIIKLEPTLPNTKVCSCVCKCTNQNDELLSKTTSSTSKSLVHLNLTDKTNTSIITTDNKYSICDSSITPDCNSLVRTTHSIEVKSLYNY</sequence>
<protein>
    <submittedName>
        <fullName evidence="2">Uncharacterized protein</fullName>
    </submittedName>
</protein>
<evidence type="ECO:0000313" key="2">
    <source>
        <dbReference type="EMBL" id="CAF1216148.1"/>
    </source>
</evidence>
<proteinExistence type="predicted"/>
<evidence type="ECO:0000313" key="3">
    <source>
        <dbReference type="Proteomes" id="UP000663845"/>
    </source>
</evidence>